<dbReference type="SUPFAM" id="SSF50729">
    <property type="entry name" value="PH domain-like"/>
    <property type="match status" value="1"/>
</dbReference>
<sequence length="940" mass="105501">MAASGSKRAQDLLAQLKAIIEEQETTISQQHIQITTLQSEVENLTKTRDALHQKVQQLEKTISEEKEKHSHKKHHRRKSSSEKSKINQTSSAQASNGPVDEMVHTRNTSIDRSGSFQRKHLEEQDARLSHSDSYELSSDIRDKQVEAVRKFYGGAAKSEHAARIIQEAYRNYRMRVNFRKIRKSKIRRMTVDNIPHVNIHSDPSVSPTSPISPTESERSKSVDGSEGCEVVELVLEHSFAESNQKRFDDVHKDNVPPSDNSLKMGSDLAKESHVQDENANVEDSDTNNANKPNEDDTVTPKAEDSSAAIPLSNPPTQEELVAQILAQAPISTLQYVSSNRRKRHGYETVSFPVKQQSLPTIQMSTTASEAQPVVQMRRSGNLSTNNMKVNNVEAANTRVSLLDQRAMSELSLTSENDADLDSMRSSDTASITSEMSTTLGDLGLRSGYQRKSTLSVRGSWHNDVSSDVVRKRLYRIGLNLFNKKPSKGLGFLTEHMFVANSPPAVAAFLLNRKGLSRQMVGEYLGNTQKTFNQDVLDSVCELMDFSAMELDEALRTFQAQIKVQGEAQKVERLVEAFSQRYCTCNPKLIDSLQNPDSIFILAFAIIMLNTDLHSPNMKHEKRMTEEDFIKNLRGVDNGDDLSEILLKNIYNRIRDQELITLDDHVTQVLQVENSIVGKKPVLAVPHRRLVCYCRLYQVTDPTKAQKIGLHQREVFLFNDMILITKILQKKKTGTTYTFKMSFSMHGLSYLIFDTTHFPFGIRLINSIDNKVLITFNAPNEQDRAKFVTDIRECIAEVQEMENLRIEAELEKAQTSSPTELRSNNLLADSKKISASMQNLNEPSNMSSLFAYDMRPTSMYNLSAVSENNNNSAVVRDKQTHSDSEKSPTRNGSRIPVIGTFFGSSGKRGGLKRGSRLSGTTMGTRAENGESPAITLTLHEV</sequence>
<dbReference type="PROSITE" id="PS50190">
    <property type="entry name" value="SEC7"/>
    <property type="match status" value="1"/>
</dbReference>
<comment type="similarity">
    <text evidence="2">Belongs to the BRAG family.</text>
</comment>
<evidence type="ECO:0000256" key="3">
    <source>
        <dbReference type="ARBA" id="ARBA00022490"/>
    </source>
</evidence>
<dbReference type="SUPFAM" id="SSF48425">
    <property type="entry name" value="Sec7 domain"/>
    <property type="match status" value="1"/>
</dbReference>
<feature type="compositionally biased region" description="Polar residues" evidence="6">
    <location>
        <begin position="86"/>
        <end position="96"/>
    </location>
</feature>
<name>A0ABP0FH23_CLALP</name>
<feature type="region of interest" description="Disordered" evidence="6">
    <location>
        <begin position="245"/>
        <end position="310"/>
    </location>
</feature>
<proteinExistence type="inferred from homology"/>
<evidence type="ECO:0000313" key="9">
    <source>
        <dbReference type="Proteomes" id="UP001642483"/>
    </source>
</evidence>
<organism evidence="8 9">
    <name type="scientific">Clavelina lepadiformis</name>
    <name type="common">Light-bulb sea squirt</name>
    <name type="synonym">Ascidia lepadiformis</name>
    <dbReference type="NCBI Taxonomy" id="159417"/>
    <lineage>
        <taxon>Eukaryota</taxon>
        <taxon>Metazoa</taxon>
        <taxon>Chordata</taxon>
        <taxon>Tunicata</taxon>
        <taxon>Ascidiacea</taxon>
        <taxon>Aplousobranchia</taxon>
        <taxon>Clavelinidae</taxon>
        <taxon>Clavelina</taxon>
    </lineage>
</organism>
<dbReference type="Gene3D" id="1.10.220.20">
    <property type="match status" value="1"/>
</dbReference>
<evidence type="ECO:0000256" key="1">
    <source>
        <dbReference type="ARBA" id="ARBA00004496"/>
    </source>
</evidence>
<keyword evidence="5" id="KW-0175">Coiled coil</keyword>
<feature type="compositionally biased region" description="Polar residues" evidence="6">
    <location>
        <begin position="423"/>
        <end position="434"/>
    </location>
</feature>
<keyword evidence="9" id="KW-1185">Reference proteome</keyword>
<evidence type="ECO:0000256" key="2">
    <source>
        <dbReference type="ARBA" id="ARBA00006248"/>
    </source>
</evidence>
<dbReference type="Gene3D" id="2.30.29.30">
    <property type="entry name" value="Pleckstrin-homology domain (PH domain)/Phosphotyrosine-binding domain (PTB)"/>
    <property type="match status" value="1"/>
</dbReference>
<dbReference type="InterPro" id="IPR033742">
    <property type="entry name" value="IQSEC_PH"/>
</dbReference>
<dbReference type="CDD" id="cd13318">
    <property type="entry name" value="PH_IQSEC"/>
    <property type="match status" value="1"/>
</dbReference>
<dbReference type="Gene3D" id="1.10.1000.11">
    <property type="entry name" value="Arf Nucleotide-binding Site Opener,domain 2"/>
    <property type="match status" value="1"/>
</dbReference>
<evidence type="ECO:0000313" key="8">
    <source>
        <dbReference type="EMBL" id="CAK8677657.1"/>
    </source>
</evidence>
<evidence type="ECO:0000256" key="6">
    <source>
        <dbReference type="SAM" id="MobiDB-lite"/>
    </source>
</evidence>
<feature type="region of interest" description="Disordered" evidence="6">
    <location>
        <begin position="196"/>
        <end position="227"/>
    </location>
</feature>
<dbReference type="InterPro" id="IPR035999">
    <property type="entry name" value="Sec7_dom_sf"/>
</dbReference>
<dbReference type="InterPro" id="IPR001849">
    <property type="entry name" value="PH_domain"/>
</dbReference>
<evidence type="ECO:0000259" key="7">
    <source>
        <dbReference type="PROSITE" id="PS50190"/>
    </source>
</evidence>
<feature type="region of interest" description="Disordered" evidence="6">
    <location>
        <begin position="414"/>
        <end position="434"/>
    </location>
</feature>
<feature type="compositionally biased region" description="Polar residues" evidence="6">
    <location>
        <begin position="105"/>
        <end position="116"/>
    </location>
</feature>
<comment type="subcellular location">
    <subcellularLocation>
        <location evidence="1">Cytoplasm</location>
    </subcellularLocation>
</comment>
<feature type="compositionally biased region" description="Basic and acidic residues" evidence="6">
    <location>
        <begin position="119"/>
        <end position="137"/>
    </location>
</feature>
<protein>
    <recommendedName>
        <fullName evidence="7">SEC7 domain-containing protein</fullName>
    </recommendedName>
</protein>
<reference evidence="8 9" key="1">
    <citation type="submission" date="2024-02" db="EMBL/GenBank/DDBJ databases">
        <authorList>
            <person name="Daric V."/>
            <person name="Darras S."/>
        </authorList>
    </citation>
    <scope>NUCLEOTIDE SEQUENCE [LARGE SCALE GENOMIC DNA]</scope>
</reference>
<feature type="domain" description="SEC7" evidence="7">
    <location>
        <begin position="463"/>
        <end position="656"/>
    </location>
</feature>
<dbReference type="PANTHER" id="PTHR10663:SF342">
    <property type="entry name" value="FI21420P1"/>
    <property type="match status" value="1"/>
</dbReference>
<comment type="caution">
    <text evidence="8">The sequence shown here is derived from an EMBL/GenBank/DDBJ whole genome shotgun (WGS) entry which is preliminary data.</text>
</comment>
<keyword evidence="4" id="KW-0597">Phosphoprotein</keyword>
<feature type="region of interest" description="Disordered" evidence="6">
    <location>
        <begin position="873"/>
        <end position="940"/>
    </location>
</feature>
<dbReference type="SMART" id="SM00233">
    <property type="entry name" value="PH"/>
    <property type="match status" value="1"/>
</dbReference>
<keyword evidence="3" id="KW-0963">Cytoplasm</keyword>
<feature type="compositionally biased region" description="Low complexity" evidence="6">
    <location>
        <begin position="201"/>
        <end position="214"/>
    </location>
</feature>
<dbReference type="PROSITE" id="PS50096">
    <property type="entry name" value="IQ"/>
    <property type="match status" value="1"/>
</dbReference>
<dbReference type="SMART" id="SM00222">
    <property type="entry name" value="Sec7"/>
    <property type="match status" value="1"/>
</dbReference>
<dbReference type="Proteomes" id="UP001642483">
    <property type="component" value="Unassembled WGS sequence"/>
</dbReference>
<evidence type="ECO:0000256" key="4">
    <source>
        <dbReference type="ARBA" id="ARBA00022553"/>
    </source>
</evidence>
<gene>
    <name evidence="8" type="ORF">CVLEPA_LOCUS7014</name>
</gene>
<dbReference type="Pfam" id="PF16453">
    <property type="entry name" value="IQ_SEC7_PH"/>
    <property type="match status" value="1"/>
</dbReference>
<dbReference type="PANTHER" id="PTHR10663">
    <property type="entry name" value="GUANYL-NUCLEOTIDE EXCHANGE FACTOR"/>
    <property type="match status" value="1"/>
</dbReference>
<feature type="compositionally biased region" description="Basic and acidic residues" evidence="6">
    <location>
        <begin position="245"/>
        <end position="254"/>
    </location>
</feature>
<dbReference type="EMBL" id="CAWYQH010000046">
    <property type="protein sequence ID" value="CAK8677657.1"/>
    <property type="molecule type" value="Genomic_DNA"/>
</dbReference>
<dbReference type="InterPro" id="IPR000904">
    <property type="entry name" value="Sec7_dom"/>
</dbReference>
<dbReference type="InterPro" id="IPR023394">
    <property type="entry name" value="Sec7_C_sf"/>
</dbReference>
<dbReference type="InterPro" id="IPR011993">
    <property type="entry name" value="PH-like_dom_sf"/>
</dbReference>
<feature type="region of interest" description="Disordered" evidence="6">
    <location>
        <begin position="62"/>
        <end position="137"/>
    </location>
</feature>
<accession>A0ABP0FH23</accession>
<feature type="compositionally biased region" description="Basic residues" evidence="6">
    <location>
        <begin position="69"/>
        <end position="78"/>
    </location>
</feature>
<feature type="compositionally biased region" description="Basic and acidic residues" evidence="6">
    <location>
        <begin position="874"/>
        <end position="887"/>
    </location>
</feature>
<dbReference type="CDD" id="cd23767">
    <property type="entry name" value="IQCD"/>
    <property type="match status" value="1"/>
</dbReference>
<dbReference type="Pfam" id="PF01369">
    <property type="entry name" value="Sec7"/>
    <property type="match status" value="1"/>
</dbReference>
<dbReference type="CDD" id="cd00171">
    <property type="entry name" value="Sec7"/>
    <property type="match status" value="1"/>
</dbReference>
<evidence type="ECO:0000256" key="5">
    <source>
        <dbReference type="ARBA" id="ARBA00023054"/>
    </source>
</evidence>